<sequence length="677" mass="70579">MSTNSNDGGIGEELTDIDESTITTGSHWSGTAPRPLEGKLKLTAVFLAVVVGAYHVITAGTGIPPALINRPIHLAFLGALVFIWYEGHTGKPKDYVPWYDWVLAFLTFPAILYVSWALTYDNLAARTGNPTGIDILFGFIGLILVFEMTRRMTGVILPILAGVFMVYAYTGPLWPLQLAHPGYSYERIVSHLMLSTNGVYGIPLDVSATYVVLFIILGAFLEVTGIGDWFIDLAYSVTGRMSGGPAKTSVIASSFMGSLNGSAVANTATTGAFTIPLMDRTGFKPRYAAAVEAAASSGGQILPPIMGAGAFIMAAFTGISYAEIIIAAAVPAALYFGCILLSVHFRAKKQGLEGLPASQLPDARELVTNGIHYLLPIVVLVYMLLSGWTAMTAGFVAIVLTLVVAIPLSSVKQLGRATANGDFDTVGTIGYNAVHTIIRALDRGIRMTLIVATACATAGIVVGIVTLTGLGLVFSSLVATLSGGVLLIGLIITMIASIVMGMGLPTTAAYIVVASLGAPALIELGVDTLPAHMFIFYFAILSAITPPVMLAVFTASGISESNPWNVAIDAVGLAAVGFIVPFAFVYGNELLLIGGTGAVILGVLSAGAGVVAISSSLEGFLLKRASRVERLILFASGLLLLVPGIMTDGPAALGLALVLVRHYTSEDVDISAPVGSD</sequence>
<feature type="transmembrane region" description="Helical" evidence="1">
    <location>
        <begin position="503"/>
        <end position="522"/>
    </location>
</feature>
<feature type="domain" description="TRAP C4-dicarboxylate transport system permease DctM subunit" evidence="2">
    <location>
        <begin position="141"/>
        <end position="584"/>
    </location>
</feature>
<dbReference type="InterPro" id="IPR011853">
    <property type="entry name" value="TRAP_DctM-Dct_fused"/>
</dbReference>
<feature type="transmembrane region" description="Helical" evidence="1">
    <location>
        <begin position="67"/>
        <end position="86"/>
    </location>
</feature>
<proteinExistence type="predicted"/>
<feature type="transmembrane region" description="Helical" evidence="1">
    <location>
        <begin position="447"/>
        <end position="467"/>
    </location>
</feature>
<evidence type="ECO:0000259" key="2">
    <source>
        <dbReference type="Pfam" id="PF06808"/>
    </source>
</evidence>
<dbReference type="RefSeq" id="WP_090506267.1">
    <property type="nucleotide sequence ID" value="NZ_FNWL01000001.1"/>
</dbReference>
<dbReference type="OrthoDB" id="371890at2157"/>
<feature type="transmembrane region" description="Helical" evidence="1">
    <location>
        <begin position="42"/>
        <end position="61"/>
    </location>
</feature>
<dbReference type="InterPro" id="IPR010656">
    <property type="entry name" value="DctM"/>
</dbReference>
<feature type="transmembrane region" description="Helical" evidence="1">
    <location>
        <begin position="391"/>
        <end position="408"/>
    </location>
</feature>
<dbReference type="NCBIfam" id="TIGR02123">
    <property type="entry name" value="TRAP_fused"/>
    <property type="match status" value="1"/>
</dbReference>
<feature type="transmembrane region" description="Helical" evidence="1">
    <location>
        <begin position="566"/>
        <end position="584"/>
    </location>
</feature>
<protein>
    <submittedName>
        <fullName evidence="3">TRAP transporter, 4TM/12TM fusion protein</fullName>
    </submittedName>
</protein>
<feature type="transmembrane region" description="Helical" evidence="1">
    <location>
        <begin position="210"/>
        <end position="231"/>
    </location>
</feature>
<name>A0A1H6FSR7_9EURY</name>
<gene>
    <name evidence="3" type="ORF">SAMN04487967_1383</name>
</gene>
<reference evidence="4" key="1">
    <citation type="submission" date="2016-10" db="EMBL/GenBank/DDBJ databases">
        <authorList>
            <person name="Varghese N."/>
            <person name="Submissions S."/>
        </authorList>
    </citation>
    <scope>NUCLEOTIDE SEQUENCE [LARGE SCALE GENOMIC DNA]</scope>
    <source>
        <strain evidence="4">CGMCC 1.8981</strain>
    </source>
</reference>
<feature type="transmembrane region" description="Helical" evidence="1">
    <location>
        <begin position="473"/>
        <end position="496"/>
    </location>
</feature>
<accession>A0A1H6FSR7</accession>
<feature type="transmembrane region" description="Helical" evidence="1">
    <location>
        <begin position="534"/>
        <end position="554"/>
    </location>
</feature>
<dbReference type="Pfam" id="PF06808">
    <property type="entry name" value="DctM"/>
    <property type="match status" value="1"/>
</dbReference>
<organism evidence="3 4">
    <name type="scientific">Natronorubrum sediminis</name>
    <dbReference type="NCBI Taxonomy" id="640943"/>
    <lineage>
        <taxon>Archaea</taxon>
        <taxon>Methanobacteriati</taxon>
        <taxon>Methanobacteriota</taxon>
        <taxon>Stenosarchaea group</taxon>
        <taxon>Halobacteria</taxon>
        <taxon>Halobacteriales</taxon>
        <taxon>Natrialbaceae</taxon>
        <taxon>Natronorubrum</taxon>
    </lineage>
</organism>
<feature type="transmembrane region" description="Helical" evidence="1">
    <location>
        <begin position="130"/>
        <end position="148"/>
    </location>
</feature>
<dbReference type="AlphaFoldDB" id="A0A1H6FSR7"/>
<keyword evidence="4" id="KW-1185">Reference proteome</keyword>
<feature type="transmembrane region" description="Helical" evidence="1">
    <location>
        <begin position="325"/>
        <end position="345"/>
    </location>
</feature>
<keyword evidence="1" id="KW-0472">Membrane</keyword>
<dbReference type="EMBL" id="FNWL01000001">
    <property type="protein sequence ID" value="SEH13452.1"/>
    <property type="molecule type" value="Genomic_DNA"/>
</dbReference>
<feature type="transmembrane region" description="Helical" evidence="1">
    <location>
        <begin position="301"/>
        <end position="319"/>
    </location>
</feature>
<feature type="transmembrane region" description="Helical" evidence="1">
    <location>
        <begin position="155"/>
        <end position="174"/>
    </location>
</feature>
<dbReference type="Proteomes" id="UP000199112">
    <property type="component" value="Unassembled WGS sequence"/>
</dbReference>
<keyword evidence="1" id="KW-0812">Transmembrane</keyword>
<evidence type="ECO:0000313" key="3">
    <source>
        <dbReference type="EMBL" id="SEH13452.1"/>
    </source>
</evidence>
<feature type="transmembrane region" description="Helical" evidence="1">
    <location>
        <begin position="98"/>
        <end position="118"/>
    </location>
</feature>
<dbReference type="PANTHER" id="PTHR43849">
    <property type="entry name" value="BLL3936 PROTEIN"/>
    <property type="match status" value="1"/>
</dbReference>
<dbReference type="PANTHER" id="PTHR43849:SF2">
    <property type="entry name" value="BLL3936 PROTEIN"/>
    <property type="match status" value="1"/>
</dbReference>
<feature type="transmembrane region" description="Helical" evidence="1">
    <location>
        <begin position="366"/>
        <end position="385"/>
    </location>
</feature>
<feature type="transmembrane region" description="Helical" evidence="1">
    <location>
        <begin position="631"/>
        <end position="659"/>
    </location>
</feature>
<evidence type="ECO:0000313" key="4">
    <source>
        <dbReference type="Proteomes" id="UP000199112"/>
    </source>
</evidence>
<evidence type="ECO:0000256" key="1">
    <source>
        <dbReference type="SAM" id="Phobius"/>
    </source>
</evidence>
<keyword evidence="1" id="KW-1133">Transmembrane helix</keyword>
<feature type="transmembrane region" description="Helical" evidence="1">
    <location>
        <begin position="590"/>
        <end position="611"/>
    </location>
</feature>